<evidence type="ECO:0000313" key="1">
    <source>
        <dbReference type="EMBL" id="KAF0915037.1"/>
    </source>
</evidence>
<keyword evidence="2" id="KW-1185">Reference proteome</keyword>
<dbReference type="EMBL" id="SPHZ02000006">
    <property type="protein sequence ID" value="KAF0915037.1"/>
    <property type="molecule type" value="Genomic_DNA"/>
</dbReference>
<evidence type="ECO:0000313" key="2">
    <source>
        <dbReference type="Proteomes" id="UP000479710"/>
    </source>
</evidence>
<name>A0A6G1DRA5_9ORYZ</name>
<comment type="caution">
    <text evidence="1">The sequence shown here is derived from an EMBL/GenBank/DDBJ whole genome shotgun (WGS) entry which is preliminary data.</text>
</comment>
<accession>A0A6G1DRA5</accession>
<gene>
    <name evidence="1" type="ORF">E2562_033165</name>
</gene>
<dbReference type="Proteomes" id="UP000479710">
    <property type="component" value="Unassembled WGS sequence"/>
</dbReference>
<reference evidence="1 2" key="1">
    <citation type="submission" date="2019-11" db="EMBL/GenBank/DDBJ databases">
        <title>Whole genome sequence of Oryza granulata.</title>
        <authorList>
            <person name="Li W."/>
        </authorList>
    </citation>
    <scope>NUCLEOTIDE SEQUENCE [LARGE SCALE GENOMIC DNA]</scope>
    <source>
        <strain evidence="2">cv. Menghai</strain>
        <tissue evidence="1">Leaf</tissue>
    </source>
</reference>
<sequence>MLATRTLRLFSTLHLRMRGVTGHGVGNVSLGEAERGAGEESEDGVSFRWEFLVGDVRCQFHNLLPVETAGGDEVVLDGELPR</sequence>
<organism evidence="1 2">
    <name type="scientific">Oryza meyeriana var. granulata</name>
    <dbReference type="NCBI Taxonomy" id="110450"/>
    <lineage>
        <taxon>Eukaryota</taxon>
        <taxon>Viridiplantae</taxon>
        <taxon>Streptophyta</taxon>
        <taxon>Embryophyta</taxon>
        <taxon>Tracheophyta</taxon>
        <taxon>Spermatophyta</taxon>
        <taxon>Magnoliopsida</taxon>
        <taxon>Liliopsida</taxon>
        <taxon>Poales</taxon>
        <taxon>Poaceae</taxon>
        <taxon>BOP clade</taxon>
        <taxon>Oryzoideae</taxon>
        <taxon>Oryzeae</taxon>
        <taxon>Oryzinae</taxon>
        <taxon>Oryza</taxon>
        <taxon>Oryza meyeriana</taxon>
    </lineage>
</organism>
<proteinExistence type="predicted"/>
<dbReference type="AlphaFoldDB" id="A0A6G1DRA5"/>
<protein>
    <submittedName>
        <fullName evidence="1">Uncharacterized protein</fullName>
    </submittedName>
</protein>